<dbReference type="PANTHER" id="PTHR40260:SF2">
    <property type="entry name" value="BLR8190 PROTEIN"/>
    <property type="match status" value="1"/>
</dbReference>
<dbReference type="InterPro" id="IPR011008">
    <property type="entry name" value="Dimeric_a/b-barrel"/>
</dbReference>
<dbReference type="Pfam" id="PF07110">
    <property type="entry name" value="EthD"/>
    <property type="match status" value="1"/>
</dbReference>
<evidence type="ECO:0000313" key="3">
    <source>
        <dbReference type="EMBL" id="KKA31192.1"/>
    </source>
</evidence>
<protein>
    <recommendedName>
        <fullName evidence="2">EthD domain-containing protein</fullName>
    </recommendedName>
</protein>
<evidence type="ECO:0000256" key="1">
    <source>
        <dbReference type="ARBA" id="ARBA00005986"/>
    </source>
</evidence>
<organism evidence="3 4">
    <name type="scientific">Thielaviopsis punctulata</name>
    <dbReference type="NCBI Taxonomy" id="72032"/>
    <lineage>
        <taxon>Eukaryota</taxon>
        <taxon>Fungi</taxon>
        <taxon>Dikarya</taxon>
        <taxon>Ascomycota</taxon>
        <taxon>Pezizomycotina</taxon>
        <taxon>Sordariomycetes</taxon>
        <taxon>Hypocreomycetidae</taxon>
        <taxon>Microascales</taxon>
        <taxon>Ceratocystidaceae</taxon>
        <taxon>Thielaviopsis</taxon>
    </lineage>
</organism>
<gene>
    <name evidence="3" type="ORF">TD95_000796</name>
</gene>
<dbReference type="Proteomes" id="UP000033483">
    <property type="component" value="Unassembled WGS sequence"/>
</dbReference>
<evidence type="ECO:0000259" key="2">
    <source>
        <dbReference type="Pfam" id="PF07110"/>
    </source>
</evidence>
<dbReference type="PANTHER" id="PTHR40260">
    <property type="entry name" value="BLR8190 PROTEIN"/>
    <property type="match status" value="1"/>
</dbReference>
<reference evidence="3 4" key="1">
    <citation type="submission" date="2015-03" db="EMBL/GenBank/DDBJ databases">
        <authorList>
            <person name="Radwan O."/>
            <person name="Al-Naeli F.A."/>
            <person name="Rendon G.A."/>
            <person name="Fields C."/>
        </authorList>
    </citation>
    <scope>NUCLEOTIDE SEQUENCE [LARGE SCALE GENOMIC DNA]</scope>
    <source>
        <strain evidence="3">CR-DP1</strain>
    </source>
</reference>
<proteinExistence type="inferred from homology"/>
<comment type="similarity">
    <text evidence="1">Belongs to the tpcK family.</text>
</comment>
<dbReference type="Gene3D" id="3.30.70.100">
    <property type="match status" value="1"/>
</dbReference>
<keyword evidence="4" id="KW-1185">Reference proteome</keyword>
<dbReference type="AlphaFoldDB" id="A0A0F4ZKZ7"/>
<dbReference type="OrthoDB" id="4892971at2759"/>
<evidence type="ECO:0000313" key="4">
    <source>
        <dbReference type="Proteomes" id="UP000033483"/>
    </source>
</evidence>
<name>A0A0F4ZKZ7_9PEZI</name>
<dbReference type="NCBIfam" id="TIGR02118">
    <property type="entry name" value="EthD family reductase"/>
    <property type="match status" value="1"/>
</dbReference>
<accession>A0A0F4ZKZ7</accession>
<dbReference type="SUPFAM" id="SSF54909">
    <property type="entry name" value="Dimeric alpha+beta barrel"/>
    <property type="match status" value="1"/>
</dbReference>
<dbReference type="EMBL" id="LAEV01000019">
    <property type="protein sequence ID" value="KKA31192.1"/>
    <property type="molecule type" value="Genomic_DNA"/>
</dbReference>
<feature type="domain" description="EthD" evidence="2">
    <location>
        <begin position="20"/>
        <end position="93"/>
    </location>
</feature>
<sequence length="105" mass="11587">MASYNVTVAYDTTPGASFDMDYYLSKHMPLVESLWKPAGLLSYKVVELDLSSPDALPPLQVLCVMTWKDEASFKAAVKTPAATTIFDDVPKFTTIPAKVYTGKIY</sequence>
<comment type="caution">
    <text evidence="3">The sequence shown here is derived from an EMBL/GenBank/DDBJ whole genome shotgun (WGS) entry which is preliminary data.</text>
</comment>
<dbReference type="InterPro" id="IPR009799">
    <property type="entry name" value="EthD_dom"/>
</dbReference>
<dbReference type="GO" id="GO:0016491">
    <property type="term" value="F:oxidoreductase activity"/>
    <property type="evidence" value="ECO:0007669"/>
    <property type="project" value="InterPro"/>
</dbReference>